<feature type="domain" description="Beta-lactamase class A catalytic" evidence="1">
    <location>
        <begin position="23"/>
        <end position="262"/>
    </location>
</feature>
<dbReference type="InterPro" id="IPR012338">
    <property type="entry name" value="Beta-lactam/transpept-like"/>
</dbReference>
<evidence type="ECO:0000313" key="3">
    <source>
        <dbReference type="Proteomes" id="UP000634780"/>
    </source>
</evidence>
<proteinExistence type="predicted"/>
<dbReference type="EMBL" id="JAEKOZ010000035">
    <property type="protein sequence ID" value="MBJ3812232.1"/>
    <property type="molecule type" value="Genomic_DNA"/>
</dbReference>
<dbReference type="PANTHER" id="PTHR35333:SF3">
    <property type="entry name" value="BETA-LACTAMASE-TYPE TRANSPEPTIDASE FOLD CONTAINING PROTEIN"/>
    <property type="match status" value="1"/>
</dbReference>
<protein>
    <submittedName>
        <fullName evidence="2">Serine hydrolase</fullName>
    </submittedName>
</protein>
<dbReference type="GO" id="GO:0016787">
    <property type="term" value="F:hydrolase activity"/>
    <property type="evidence" value="ECO:0007669"/>
    <property type="project" value="UniProtKB-KW"/>
</dbReference>
<dbReference type="SUPFAM" id="SSF56601">
    <property type="entry name" value="beta-lactamase/transpeptidase-like"/>
    <property type="match status" value="1"/>
</dbReference>
<organism evidence="2 3">
    <name type="scientific">Streptomyces flavofungini</name>
    <dbReference type="NCBI Taxonomy" id="68200"/>
    <lineage>
        <taxon>Bacteria</taxon>
        <taxon>Bacillati</taxon>
        <taxon>Actinomycetota</taxon>
        <taxon>Actinomycetes</taxon>
        <taxon>Kitasatosporales</taxon>
        <taxon>Streptomycetaceae</taxon>
        <taxon>Streptomyces</taxon>
    </lineage>
</organism>
<evidence type="ECO:0000313" key="2">
    <source>
        <dbReference type="EMBL" id="MBJ3812232.1"/>
    </source>
</evidence>
<dbReference type="Proteomes" id="UP000634780">
    <property type="component" value="Unassembled WGS sequence"/>
</dbReference>
<dbReference type="Gene3D" id="3.40.710.10">
    <property type="entry name" value="DD-peptidase/beta-lactamase superfamily"/>
    <property type="match status" value="1"/>
</dbReference>
<keyword evidence="3" id="KW-1185">Reference proteome</keyword>
<gene>
    <name evidence="2" type="ORF">JGB26_34990</name>
</gene>
<reference evidence="2 3" key="1">
    <citation type="submission" date="2020-12" db="EMBL/GenBank/DDBJ databases">
        <title>Streptomyces typhae sp. nov., a novel endophytic actinomycete isolated from the root of cattail pollen (Typha angustifolia L.).</title>
        <authorList>
            <person name="Peng C."/>
            <person name="Liu C."/>
        </authorList>
    </citation>
    <scope>NUCLEOTIDE SEQUENCE [LARGE SCALE GENOMIC DNA]</scope>
    <source>
        <strain evidence="2 3">JCM 4753</strain>
    </source>
</reference>
<dbReference type="InterPro" id="IPR045155">
    <property type="entry name" value="Beta-lactam_cat"/>
</dbReference>
<keyword evidence="2" id="KW-0378">Hydrolase</keyword>
<sequence length="292" mass="30834">MAVTTTPIRLQEAFAEAGVTGRLHAVDIDTGAEVGVGADQPVVTASVHKLCVLVTLHEQAAAGRLDLTEQVECPPGDRTSGPTGLSAMLDPVRMSLRDAAYLMMAVSDNTAAELLLARVGLDAVNATTARLGLGRTRAVHSFREMFASMREDAGPGGAQALTDPYVIARLRALDPARTNHSTPRDMTRLLGAVWRDEACTPEHGLAMRRVLGLQVWPHRLAAGFPFDDVHVAGKTGSLPTVRNEVGVVEYPDGGRYAVAVFTRAARTAATLPSADSVIGTAARMAVEALRAP</sequence>
<dbReference type="InterPro" id="IPR000871">
    <property type="entry name" value="Beta-lactam_class-A"/>
</dbReference>
<dbReference type="Pfam" id="PF13354">
    <property type="entry name" value="Beta-lactamase2"/>
    <property type="match status" value="1"/>
</dbReference>
<accession>A0ABS0XG96</accession>
<dbReference type="PANTHER" id="PTHR35333">
    <property type="entry name" value="BETA-LACTAMASE"/>
    <property type="match status" value="1"/>
</dbReference>
<comment type="caution">
    <text evidence="2">The sequence shown here is derived from an EMBL/GenBank/DDBJ whole genome shotgun (WGS) entry which is preliminary data.</text>
</comment>
<name>A0ABS0XG96_9ACTN</name>
<evidence type="ECO:0000259" key="1">
    <source>
        <dbReference type="Pfam" id="PF13354"/>
    </source>
</evidence>